<name>A0ABT0W7P6_9BACI</name>
<proteinExistence type="inferred from homology"/>
<dbReference type="GO" id="GO:0016787">
    <property type="term" value="F:hydrolase activity"/>
    <property type="evidence" value="ECO:0007669"/>
    <property type="project" value="UniProtKB-KW"/>
</dbReference>
<reference evidence="4 5" key="1">
    <citation type="submission" date="2022-06" db="EMBL/GenBank/DDBJ databases">
        <authorList>
            <person name="Jeon C.O."/>
        </authorList>
    </citation>
    <scope>NUCLEOTIDE SEQUENCE [LARGE SCALE GENOMIC DNA]</scope>
    <source>
        <strain evidence="4 5">KCTC 13943</strain>
    </source>
</reference>
<evidence type="ECO:0000313" key="5">
    <source>
        <dbReference type="Proteomes" id="UP001523262"/>
    </source>
</evidence>
<dbReference type="SUPFAM" id="SSF52279">
    <property type="entry name" value="Beta-D-glucan exohydrolase, C-terminal domain"/>
    <property type="match status" value="1"/>
</dbReference>
<keyword evidence="5" id="KW-1185">Reference proteome</keyword>
<comment type="caution">
    <text evidence="4">The sequence shown here is derived from an EMBL/GenBank/DDBJ whole genome shotgun (WGS) entry which is preliminary data.</text>
</comment>
<organism evidence="4 5">
    <name type="scientific">Neobacillus pocheonensis</name>
    <dbReference type="NCBI Taxonomy" id="363869"/>
    <lineage>
        <taxon>Bacteria</taxon>
        <taxon>Bacillati</taxon>
        <taxon>Bacillota</taxon>
        <taxon>Bacilli</taxon>
        <taxon>Bacillales</taxon>
        <taxon>Bacillaceae</taxon>
        <taxon>Neobacillus</taxon>
    </lineage>
</organism>
<evidence type="ECO:0000256" key="1">
    <source>
        <dbReference type="ARBA" id="ARBA00005336"/>
    </source>
</evidence>
<feature type="domain" description="Fibronectin type III-like" evidence="3">
    <location>
        <begin position="217"/>
        <end position="286"/>
    </location>
</feature>
<gene>
    <name evidence="4" type="ORF">NDK43_08015</name>
</gene>
<sequence length="298" mass="32576">MKSAVEEETEIVYTNGCEVTGDEGIDFSTAVQLASDSDVIVAVVGENADMSGEASSRMDLNLPGRQEELLKALHQTGKPVVVILINGRPLSIPWAAENVSAIVEAWQLGVQSGNAIADVLFGDYNPSGKLVATFPYSVGQIPIYYNHPRTGRPASKVKFTSKYIDGPTEPLYPFGFGLSYTTFEYDNLVLSSAEVTKNSCITISVDVRNSGHRSGEEIVQLYISDVIASRVRPVKELKGFKKVILQPGENKTVSFELEIKNLGFHNEEMKYIVEPGLFIVCVGPNSKDGLEDEFFLRG</sequence>
<dbReference type="Gene3D" id="2.60.40.10">
    <property type="entry name" value="Immunoglobulins"/>
    <property type="match status" value="1"/>
</dbReference>
<dbReference type="InterPro" id="IPR026891">
    <property type="entry name" value="Fn3-like"/>
</dbReference>
<dbReference type="Pfam" id="PF14310">
    <property type="entry name" value="Fn3-like"/>
    <property type="match status" value="1"/>
</dbReference>
<dbReference type="PANTHER" id="PTHR42715">
    <property type="entry name" value="BETA-GLUCOSIDASE"/>
    <property type="match status" value="1"/>
</dbReference>
<dbReference type="EMBL" id="JAMQCR010000001">
    <property type="protein sequence ID" value="MCM2532349.1"/>
    <property type="molecule type" value="Genomic_DNA"/>
</dbReference>
<dbReference type="Proteomes" id="UP001523262">
    <property type="component" value="Unassembled WGS sequence"/>
</dbReference>
<keyword evidence="2 4" id="KW-0378">Hydrolase</keyword>
<protein>
    <submittedName>
        <fullName evidence="4">Glycoside hydrolase family 3 C-terminal domain-containing protein</fullName>
    </submittedName>
</protein>
<evidence type="ECO:0000259" key="3">
    <source>
        <dbReference type="SMART" id="SM01217"/>
    </source>
</evidence>
<dbReference type="Gene3D" id="3.40.50.1700">
    <property type="entry name" value="Glycoside hydrolase family 3 C-terminal domain"/>
    <property type="match status" value="1"/>
</dbReference>
<dbReference type="InterPro" id="IPR036881">
    <property type="entry name" value="Glyco_hydro_3_C_sf"/>
</dbReference>
<dbReference type="InterPro" id="IPR013783">
    <property type="entry name" value="Ig-like_fold"/>
</dbReference>
<comment type="similarity">
    <text evidence="1">Belongs to the glycosyl hydrolase 3 family.</text>
</comment>
<dbReference type="Pfam" id="PF01915">
    <property type="entry name" value="Glyco_hydro_3_C"/>
    <property type="match status" value="1"/>
</dbReference>
<evidence type="ECO:0000313" key="4">
    <source>
        <dbReference type="EMBL" id="MCM2532349.1"/>
    </source>
</evidence>
<dbReference type="SMART" id="SM01217">
    <property type="entry name" value="Fn3_like"/>
    <property type="match status" value="1"/>
</dbReference>
<evidence type="ECO:0000256" key="2">
    <source>
        <dbReference type="ARBA" id="ARBA00022801"/>
    </source>
</evidence>
<dbReference type="InterPro" id="IPR002772">
    <property type="entry name" value="Glyco_hydro_3_C"/>
</dbReference>
<accession>A0ABT0W7P6</accession>
<dbReference type="PANTHER" id="PTHR42715:SF10">
    <property type="entry name" value="BETA-GLUCOSIDASE"/>
    <property type="match status" value="1"/>
</dbReference>
<dbReference type="InterPro" id="IPR050288">
    <property type="entry name" value="Cellulose_deg_GH3"/>
</dbReference>